<dbReference type="GO" id="GO:0002939">
    <property type="term" value="P:tRNA N1-guanine methylation"/>
    <property type="evidence" value="ECO:0007669"/>
    <property type="project" value="TreeGrafter"/>
</dbReference>
<dbReference type="InterPro" id="IPR002649">
    <property type="entry name" value="tRNA_m1G_MeTrfase_TrmD"/>
</dbReference>
<evidence type="ECO:0000256" key="15">
    <source>
        <dbReference type="HAMAP-Rule" id="MF_00605"/>
    </source>
</evidence>
<evidence type="ECO:0000313" key="20">
    <source>
        <dbReference type="Proteomes" id="UP000063781"/>
    </source>
</evidence>
<dbReference type="NCBIfam" id="TIGR00088">
    <property type="entry name" value="trmD"/>
    <property type="match status" value="1"/>
</dbReference>
<evidence type="ECO:0000256" key="17">
    <source>
        <dbReference type="RuleBase" id="RU003464"/>
    </source>
</evidence>
<dbReference type="AlphaFoldDB" id="A0A0X8GZF7"/>
<dbReference type="FunFam" id="1.10.1270.20:FF:000001">
    <property type="entry name" value="tRNA (guanine-N(1)-)-methyltransferase"/>
    <property type="match status" value="1"/>
</dbReference>
<dbReference type="PIRSF" id="PIRSF000386">
    <property type="entry name" value="tRNA_mtase"/>
    <property type="match status" value="1"/>
</dbReference>
<sequence length="240" mass="27472">MRISIITLFPDMFEGFKQTSIIKRGLESGVIDIQCVDMRDFTLDKHNKVDDYPYGGGAGLVLMCQPVVDAIRATRTEDSLVIMLTPQGKTLKQEIAYELSTQKHLILVCGHYEGFDERIRDYVDMELSIGDYVLTGGEVAAMVISDAVVRLVEGVITKDSHEDDSFSDGLIEYAHYTRPRVFEGKEVPEVLFSGHHENIRKYRLQSSLEKTMKYRPDLLKNRVFTKEELKIVEMIRENEE</sequence>
<evidence type="ECO:0000256" key="7">
    <source>
        <dbReference type="ARBA" id="ARBA00022490"/>
    </source>
</evidence>
<dbReference type="GO" id="GO:0052906">
    <property type="term" value="F:tRNA (guanine(37)-N1)-methyltransferase activity"/>
    <property type="evidence" value="ECO:0007669"/>
    <property type="project" value="UniProtKB-UniRule"/>
</dbReference>
<dbReference type="HAMAP" id="MF_00605">
    <property type="entry name" value="TrmD"/>
    <property type="match status" value="1"/>
</dbReference>
<keyword evidence="20" id="KW-1185">Reference proteome</keyword>
<feature type="binding site" evidence="15 16">
    <location>
        <begin position="129"/>
        <end position="134"/>
    </location>
    <ligand>
        <name>S-adenosyl-L-methionine</name>
        <dbReference type="ChEBI" id="CHEBI:59789"/>
    </ligand>
</feature>
<evidence type="ECO:0000256" key="10">
    <source>
        <dbReference type="ARBA" id="ARBA00022691"/>
    </source>
</evidence>
<organism evidence="19 20">
    <name type="scientific">Erysipelothrix larvae</name>
    <dbReference type="NCBI Taxonomy" id="1514105"/>
    <lineage>
        <taxon>Bacteria</taxon>
        <taxon>Bacillati</taxon>
        <taxon>Bacillota</taxon>
        <taxon>Erysipelotrichia</taxon>
        <taxon>Erysipelotrichales</taxon>
        <taxon>Erysipelotrichaceae</taxon>
        <taxon>Erysipelothrix</taxon>
    </lineage>
</organism>
<dbReference type="OrthoDB" id="9807416at2"/>
<evidence type="ECO:0000256" key="4">
    <source>
        <dbReference type="ARBA" id="ARBA00011738"/>
    </source>
</evidence>
<dbReference type="GO" id="GO:0005829">
    <property type="term" value="C:cytosol"/>
    <property type="evidence" value="ECO:0007669"/>
    <property type="project" value="TreeGrafter"/>
</dbReference>
<feature type="binding site" evidence="15 16">
    <location>
        <position position="110"/>
    </location>
    <ligand>
        <name>S-adenosyl-L-methionine</name>
        <dbReference type="ChEBI" id="CHEBI:59789"/>
    </ligand>
</feature>
<proteinExistence type="inferred from homology"/>
<dbReference type="InterPro" id="IPR029028">
    <property type="entry name" value="Alpha/beta_knot_MTases"/>
</dbReference>
<comment type="subunit">
    <text evidence="4 15 17">Homodimer.</text>
</comment>
<comment type="subcellular location">
    <subcellularLocation>
        <location evidence="2 15 17">Cytoplasm</location>
    </subcellularLocation>
</comment>
<evidence type="ECO:0000256" key="16">
    <source>
        <dbReference type="PIRSR" id="PIRSR000386-1"/>
    </source>
</evidence>
<dbReference type="Gene3D" id="3.40.1280.10">
    <property type="match status" value="1"/>
</dbReference>
<accession>A0A0X8GZF7</accession>
<dbReference type="EMBL" id="CP013213">
    <property type="protein sequence ID" value="AMC93263.1"/>
    <property type="molecule type" value="Genomic_DNA"/>
</dbReference>
<dbReference type="CDD" id="cd18080">
    <property type="entry name" value="TrmD-like"/>
    <property type="match status" value="1"/>
</dbReference>
<protein>
    <recommendedName>
        <fullName evidence="6 15">tRNA (guanine-N(1)-)-methyltransferase</fullName>
        <ecNumber evidence="5 15">2.1.1.228</ecNumber>
    </recommendedName>
    <alternativeName>
        <fullName evidence="12 15">M1G-methyltransferase</fullName>
    </alternativeName>
    <alternativeName>
        <fullName evidence="13 15">tRNA [GM37] methyltransferase</fullName>
    </alternativeName>
</protein>
<name>A0A0X8GZF7_9FIRM</name>
<reference evidence="19 20" key="1">
    <citation type="submission" date="2015-10" db="EMBL/GenBank/DDBJ databases">
        <title>Erysipelothrix larvae sp. LV19 isolated from the larval gut of the rhinoceros beetle, Trypoxylus dichotomus.</title>
        <authorList>
            <person name="Lim S."/>
            <person name="Kim B.-C."/>
        </authorList>
    </citation>
    <scope>NUCLEOTIDE SEQUENCE [LARGE SCALE GENOMIC DNA]</scope>
    <source>
        <strain evidence="19 20">LV19</strain>
    </source>
</reference>
<dbReference type="EC" id="2.1.1.228" evidence="5 15"/>
<evidence type="ECO:0000256" key="5">
    <source>
        <dbReference type="ARBA" id="ARBA00012807"/>
    </source>
</evidence>
<evidence type="ECO:0000256" key="9">
    <source>
        <dbReference type="ARBA" id="ARBA00022679"/>
    </source>
</evidence>
<dbReference type="InterPro" id="IPR023148">
    <property type="entry name" value="tRNA_m1G_MeTrfase_C_sf"/>
</dbReference>
<dbReference type="Gene3D" id="1.10.1270.20">
    <property type="entry name" value="tRNA(m1g37)methyltransferase, domain 2"/>
    <property type="match status" value="1"/>
</dbReference>
<evidence type="ECO:0000256" key="12">
    <source>
        <dbReference type="ARBA" id="ARBA00029736"/>
    </source>
</evidence>
<dbReference type="RefSeq" id="WP_067631855.1">
    <property type="nucleotide sequence ID" value="NZ_CP013213.1"/>
</dbReference>
<evidence type="ECO:0000256" key="1">
    <source>
        <dbReference type="ARBA" id="ARBA00002634"/>
    </source>
</evidence>
<comment type="catalytic activity">
    <reaction evidence="14 15 17">
        <text>guanosine(37) in tRNA + S-adenosyl-L-methionine = N(1)-methylguanosine(37) in tRNA + S-adenosyl-L-homocysteine + H(+)</text>
        <dbReference type="Rhea" id="RHEA:36899"/>
        <dbReference type="Rhea" id="RHEA-COMP:10145"/>
        <dbReference type="Rhea" id="RHEA-COMP:10147"/>
        <dbReference type="ChEBI" id="CHEBI:15378"/>
        <dbReference type="ChEBI" id="CHEBI:57856"/>
        <dbReference type="ChEBI" id="CHEBI:59789"/>
        <dbReference type="ChEBI" id="CHEBI:73542"/>
        <dbReference type="ChEBI" id="CHEBI:74269"/>
        <dbReference type="EC" id="2.1.1.228"/>
    </reaction>
</comment>
<evidence type="ECO:0000259" key="18">
    <source>
        <dbReference type="Pfam" id="PF01746"/>
    </source>
</evidence>
<feature type="domain" description="tRNA methyltransferase TRMD/TRM10-type" evidence="18">
    <location>
        <begin position="1"/>
        <end position="220"/>
    </location>
</feature>
<evidence type="ECO:0000256" key="13">
    <source>
        <dbReference type="ARBA" id="ARBA00033392"/>
    </source>
</evidence>
<keyword evidence="10 15" id="KW-0949">S-adenosyl-L-methionine</keyword>
<dbReference type="PANTHER" id="PTHR46417">
    <property type="entry name" value="TRNA (GUANINE-N(1)-)-METHYLTRANSFERASE"/>
    <property type="match status" value="1"/>
</dbReference>
<evidence type="ECO:0000256" key="3">
    <source>
        <dbReference type="ARBA" id="ARBA00007630"/>
    </source>
</evidence>
<evidence type="ECO:0000256" key="14">
    <source>
        <dbReference type="ARBA" id="ARBA00047783"/>
    </source>
</evidence>
<keyword evidence="7 15" id="KW-0963">Cytoplasm</keyword>
<keyword evidence="8 15" id="KW-0489">Methyltransferase</keyword>
<evidence type="ECO:0000256" key="6">
    <source>
        <dbReference type="ARBA" id="ARBA00014679"/>
    </source>
</evidence>
<evidence type="ECO:0000256" key="2">
    <source>
        <dbReference type="ARBA" id="ARBA00004496"/>
    </source>
</evidence>
<dbReference type="InterPro" id="IPR016009">
    <property type="entry name" value="tRNA_MeTrfase_TRMD/TRM10"/>
</dbReference>
<keyword evidence="11 15" id="KW-0819">tRNA processing</keyword>
<dbReference type="Pfam" id="PF01746">
    <property type="entry name" value="tRNA_m1G_MT"/>
    <property type="match status" value="1"/>
</dbReference>
<dbReference type="Proteomes" id="UP000063781">
    <property type="component" value="Chromosome"/>
</dbReference>
<gene>
    <name evidence="15" type="primary">trmD</name>
    <name evidence="19" type="ORF">AOC36_04535</name>
</gene>
<dbReference type="KEGG" id="erl:AOC36_04535"/>
<dbReference type="NCBIfam" id="NF000648">
    <property type="entry name" value="PRK00026.1"/>
    <property type="match status" value="1"/>
</dbReference>
<keyword evidence="9 15" id="KW-0808">Transferase</keyword>
<dbReference type="InterPro" id="IPR029026">
    <property type="entry name" value="tRNA_m1G_MTases_N"/>
</dbReference>
<evidence type="ECO:0000256" key="8">
    <source>
        <dbReference type="ARBA" id="ARBA00022603"/>
    </source>
</evidence>
<comment type="similarity">
    <text evidence="3 15 17">Belongs to the RNA methyltransferase TrmD family.</text>
</comment>
<evidence type="ECO:0000256" key="11">
    <source>
        <dbReference type="ARBA" id="ARBA00022694"/>
    </source>
</evidence>
<evidence type="ECO:0000313" key="19">
    <source>
        <dbReference type="EMBL" id="AMC93263.1"/>
    </source>
</evidence>
<dbReference type="PANTHER" id="PTHR46417:SF1">
    <property type="entry name" value="TRNA (GUANINE-N(1)-)-METHYLTRANSFERASE"/>
    <property type="match status" value="1"/>
</dbReference>
<dbReference type="STRING" id="1514105.AOC36_04535"/>
<dbReference type="SUPFAM" id="SSF75217">
    <property type="entry name" value="alpha/beta knot"/>
    <property type="match status" value="1"/>
</dbReference>
<comment type="function">
    <text evidence="1 15 17">Specifically methylates guanosine-37 in various tRNAs.</text>
</comment>
<dbReference type="FunFam" id="3.40.1280.10:FF:000001">
    <property type="entry name" value="tRNA (guanine-N(1)-)-methyltransferase"/>
    <property type="match status" value="1"/>
</dbReference>